<dbReference type="RefSeq" id="XP_018064883.1">
    <property type="nucleotide sequence ID" value="XM_018223082.1"/>
</dbReference>
<dbReference type="GeneID" id="28832808"/>
<dbReference type="KEGG" id="psco:LY89DRAFT_787539"/>
<proteinExistence type="predicted"/>
<feature type="region of interest" description="Disordered" evidence="1">
    <location>
        <begin position="329"/>
        <end position="352"/>
    </location>
</feature>
<evidence type="ECO:0000256" key="1">
    <source>
        <dbReference type="SAM" id="MobiDB-lite"/>
    </source>
</evidence>
<dbReference type="STRING" id="149040.A0A132BDS3"/>
<name>A0A132BDS3_MOLSC</name>
<sequence>MSFGFSVGDILGGANLAYNLCKSLSAAKGSAREYSKLIKELDTVHKVLLQVEQLRESNQLRKETLNALLFTVNTTNEAMEDFMIRCKAYKDSLRPGGSGNIWKDGWMKGKWSVQMPNQTQKYPYDNACFSQLPGYADLPMHSHLHRASVEEVFVPESMGESLPPLPDYPGIRLKATLFYDRKRDNSSSRTDIASQQLYSDFQLSRDVGKFFRCGQVFSIQITSDISFEKGSQTLVDVAQSPEHVTALQEKAKKLRLAQILSLPLVDMVQYSEESQFDQTMVWCRLCTRVAPATDSEHWMSKDYWASEHFRWQHWKYFYPMIMDRERLPRKIPGSDSKDSHASPLSISRKSSRDTFSPESWLKLEGITSWYAIGSDADIEDRVAGGSQNSWWHCDGPTMIRRFVVIKEGPESCLCLGIHTYAGQGCKDQPDQELFSVVHSSKVPPKLGGNEANVKLLPIRMSAHHPSTFLPLSARMHFGRVYEISHKIPARPLGLIDTDYMELLISQFEKVTRQKNDSEDLTFHHESNAVIDTTLVEEIRQNILKVLGPDVHLTAPEEETVAPEKKKRRL</sequence>
<dbReference type="Proteomes" id="UP000070700">
    <property type="component" value="Unassembled WGS sequence"/>
</dbReference>
<evidence type="ECO:0000313" key="3">
    <source>
        <dbReference type="EMBL" id="KUJ10528.1"/>
    </source>
</evidence>
<accession>A0A132BDS3</accession>
<dbReference type="InParanoid" id="A0A132BDS3"/>
<dbReference type="AlphaFoldDB" id="A0A132BDS3"/>
<dbReference type="PANTHER" id="PTHR38886">
    <property type="entry name" value="SESA DOMAIN-CONTAINING PROTEIN"/>
    <property type="match status" value="1"/>
</dbReference>
<organism evidence="3 4">
    <name type="scientific">Mollisia scopiformis</name>
    <name type="common">Conifer needle endophyte fungus</name>
    <name type="synonym">Phialocephala scopiformis</name>
    <dbReference type="NCBI Taxonomy" id="149040"/>
    <lineage>
        <taxon>Eukaryota</taxon>
        <taxon>Fungi</taxon>
        <taxon>Dikarya</taxon>
        <taxon>Ascomycota</taxon>
        <taxon>Pezizomycotina</taxon>
        <taxon>Leotiomycetes</taxon>
        <taxon>Helotiales</taxon>
        <taxon>Mollisiaceae</taxon>
        <taxon>Mollisia</taxon>
    </lineage>
</organism>
<reference evidence="3 4" key="1">
    <citation type="submission" date="2015-10" db="EMBL/GenBank/DDBJ databases">
        <title>Full genome of DAOMC 229536 Phialocephala scopiformis, a fungal endophyte of spruce producing the potent anti-insectan compound rugulosin.</title>
        <authorList>
            <consortium name="DOE Joint Genome Institute"/>
            <person name="Walker A.K."/>
            <person name="Frasz S.L."/>
            <person name="Seifert K.A."/>
            <person name="Miller J.D."/>
            <person name="Mondo S.J."/>
            <person name="Labutti K."/>
            <person name="Lipzen A."/>
            <person name="Dockter R."/>
            <person name="Kennedy M."/>
            <person name="Grigoriev I.V."/>
            <person name="Spatafora J.W."/>
        </authorList>
    </citation>
    <scope>NUCLEOTIDE SEQUENCE [LARGE SCALE GENOMIC DNA]</scope>
    <source>
        <strain evidence="3 4">CBS 120377</strain>
    </source>
</reference>
<gene>
    <name evidence="3" type="ORF">LY89DRAFT_787539</name>
</gene>
<dbReference type="InterPro" id="IPR046497">
    <property type="entry name" value="DUF6590"/>
</dbReference>
<feature type="domain" description="DUF6590" evidence="2">
    <location>
        <begin position="397"/>
        <end position="504"/>
    </location>
</feature>
<dbReference type="EMBL" id="KQ947429">
    <property type="protein sequence ID" value="KUJ10528.1"/>
    <property type="molecule type" value="Genomic_DNA"/>
</dbReference>
<evidence type="ECO:0000259" key="2">
    <source>
        <dbReference type="Pfam" id="PF20233"/>
    </source>
</evidence>
<dbReference type="Pfam" id="PF20233">
    <property type="entry name" value="DUF6590"/>
    <property type="match status" value="1"/>
</dbReference>
<dbReference type="OrthoDB" id="3045089at2759"/>
<evidence type="ECO:0000313" key="4">
    <source>
        <dbReference type="Proteomes" id="UP000070700"/>
    </source>
</evidence>
<feature type="compositionally biased region" description="Polar residues" evidence="1">
    <location>
        <begin position="342"/>
        <end position="352"/>
    </location>
</feature>
<dbReference type="PANTHER" id="PTHR38886:SF1">
    <property type="entry name" value="NACHT-NTPASE AND P-LOOP NTPASES N-TERMINAL DOMAIN-CONTAINING PROTEIN"/>
    <property type="match status" value="1"/>
</dbReference>
<keyword evidence="4" id="KW-1185">Reference proteome</keyword>
<protein>
    <recommendedName>
        <fullName evidence="2">DUF6590 domain-containing protein</fullName>
    </recommendedName>
</protein>